<evidence type="ECO:0000313" key="3">
    <source>
        <dbReference type="EMBL" id="CAG9564274.1"/>
    </source>
</evidence>
<dbReference type="Proteomes" id="UP000789524">
    <property type="component" value="Unassembled WGS sequence"/>
</dbReference>
<gene>
    <name evidence="3" type="ORF">DCHRY22_LOCUS5284</name>
</gene>
<proteinExistence type="predicted"/>
<feature type="region of interest" description="Disordered" evidence="2">
    <location>
        <begin position="358"/>
        <end position="399"/>
    </location>
</feature>
<reference evidence="3" key="1">
    <citation type="submission" date="2021-09" db="EMBL/GenBank/DDBJ databases">
        <authorList>
            <person name="Martin H S."/>
        </authorList>
    </citation>
    <scope>NUCLEOTIDE SEQUENCE</scope>
</reference>
<dbReference type="InterPro" id="IPR018159">
    <property type="entry name" value="Spectrin/alpha-actinin"/>
</dbReference>
<comment type="caution">
    <text evidence="3">The sequence shown here is derived from an EMBL/GenBank/DDBJ whole genome shotgun (WGS) entry which is preliminary data.</text>
</comment>
<dbReference type="SMART" id="SM00150">
    <property type="entry name" value="SPEC"/>
    <property type="match status" value="1"/>
</dbReference>
<dbReference type="OrthoDB" id="5865767at2759"/>
<protein>
    <submittedName>
        <fullName evidence="3">(African queen) hypothetical protein</fullName>
    </submittedName>
</protein>
<feature type="compositionally biased region" description="Gly residues" evidence="2">
    <location>
        <begin position="360"/>
        <end position="370"/>
    </location>
</feature>
<accession>A0A8J2QJA7</accession>
<keyword evidence="4" id="KW-1185">Reference proteome</keyword>
<dbReference type="GO" id="GO:0005737">
    <property type="term" value="C:cytoplasm"/>
    <property type="evidence" value="ECO:0007669"/>
    <property type="project" value="UniProtKB-ARBA"/>
</dbReference>
<organism evidence="3 4">
    <name type="scientific">Danaus chrysippus</name>
    <name type="common">African queen</name>
    <dbReference type="NCBI Taxonomy" id="151541"/>
    <lineage>
        <taxon>Eukaryota</taxon>
        <taxon>Metazoa</taxon>
        <taxon>Ecdysozoa</taxon>
        <taxon>Arthropoda</taxon>
        <taxon>Hexapoda</taxon>
        <taxon>Insecta</taxon>
        <taxon>Pterygota</taxon>
        <taxon>Neoptera</taxon>
        <taxon>Endopterygota</taxon>
        <taxon>Lepidoptera</taxon>
        <taxon>Glossata</taxon>
        <taxon>Ditrysia</taxon>
        <taxon>Papilionoidea</taxon>
        <taxon>Nymphalidae</taxon>
        <taxon>Danainae</taxon>
        <taxon>Danaini</taxon>
        <taxon>Danaina</taxon>
        <taxon>Danaus</taxon>
        <taxon>Anosia</taxon>
    </lineage>
</organism>
<dbReference type="AlphaFoldDB" id="A0A8J2QJA7"/>
<name>A0A8J2QJA7_9NEOP</name>
<dbReference type="EMBL" id="CAKASE010000050">
    <property type="protein sequence ID" value="CAG9564274.1"/>
    <property type="molecule type" value="Genomic_DNA"/>
</dbReference>
<dbReference type="CDD" id="cd00176">
    <property type="entry name" value="SPEC"/>
    <property type="match status" value="1"/>
</dbReference>
<dbReference type="Gene3D" id="1.20.58.60">
    <property type="match status" value="1"/>
</dbReference>
<dbReference type="PANTHER" id="PTHR11915">
    <property type="entry name" value="SPECTRIN/FILAMIN RELATED CYTOSKELETAL PROTEIN"/>
    <property type="match status" value="1"/>
</dbReference>
<dbReference type="SUPFAM" id="SSF46966">
    <property type="entry name" value="Spectrin repeat"/>
    <property type="match status" value="2"/>
</dbReference>
<dbReference type="Pfam" id="PF00435">
    <property type="entry name" value="Spectrin"/>
    <property type="match status" value="1"/>
</dbReference>
<evidence type="ECO:0000256" key="2">
    <source>
        <dbReference type="SAM" id="MobiDB-lite"/>
    </source>
</evidence>
<dbReference type="InterPro" id="IPR002017">
    <property type="entry name" value="Spectrin_repeat"/>
</dbReference>
<evidence type="ECO:0000256" key="1">
    <source>
        <dbReference type="ARBA" id="ARBA00022737"/>
    </source>
</evidence>
<keyword evidence="1" id="KW-0677">Repeat</keyword>
<sequence>MHDCSLCSDVDTTRPDERSVITYVASYYHTFARMKNDQKSGCRIANIIGQLMDYDGRKAEYSRLVSALLDWIRLKIDYMMNIQKKYSEQDIVKYQGQVKERSEIEALYFDINTMQKSLVGEPSRPAASVATAGTVAFSVFQSVLRKGYLKEMIQVLSDPRYRSNVAQVDAIVKKHEAISVDILARTERFEDLSAMTAELVKEKYHAEESISHTEQAVLGRWRELLALLERHRAALAPLAQMMALLRAQFQSEEVDRQLVDVERLLQARRARETTPLPPRTHWLMITPGIYFLVAAAKDRTARLEDARNLYQFLEDHEEEEGEWLMKMTSECKDLYIILKSVRLKLSFAFVLGDREAAHLPGGGRGQGSAGRDGAETETHRAAARATGPRPGSHEAQEQGAEIGLSLQKSDPGHAEEVSSRLQALQTTWAALVAASRDKGAKLRQASQQRMHRR</sequence>
<evidence type="ECO:0000313" key="4">
    <source>
        <dbReference type="Proteomes" id="UP000789524"/>
    </source>
</evidence>